<evidence type="ECO:0000313" key="1">
    <source>
        <dbReference type="EMBL" id="KAL1871296.1"/>
    </source>
</evidence>
<evidence type="ECO:0000313" key="2">
    <source>
        <dbReference type="Proteomes" id="UP001586593"/>
    </source>
</evidence>
<reference evidence="1 2" key="1">
    <citation type="journal article" date="2024" name="Commun. Biol.">
        <title>Comparative genomic analysis of thermophilic fungi reveals convergent evolutionary adaptations and gene losses.</title>
        <authorList>
            <person name="Steindorff A.S."/>
            <person name="Aguilar-Pontes M.V."/>
            <person name="Robinson A.J."/>
            <person name="Andreopoulos B."/>
            <person name="LaButti K."/>
            <person name="Kuo A."/>
            <person name="Mondo S."/>
            <person name="Riley R."/>
            <person name="Otillar R."/>
            <person name="Haridas S."/>
            <person name="Lipzen A."/>
            <person name="Grimwood J."/>
            <person name="Schmutz J."/>
            <person name="Clum A."/>
            <person name="Reid I.D."/>
            <person name="Moisan M.C."/>
            <person name="Butler G."/>
            <person name="Nguyen T.T.M."/>
            <person name="Dewar K."/>
            <person name="Conant G."/>
            <person name="Drula E."/>
            <person name="Henrissat B."/>
            <person name="Hansel C."/>
            <person name="Singer S."/>
            <person name="Hutchinson M.I."/>
            <person name="de Vries R.P."/>
            <person name="Natvig D.O."/>
            <person name="Powell A.J."/>
            <person name="Tsang A."/>
            <person name="Grigoriev I.V."/>
        </authorList>
    </citation>
    <scope>NUCLEOTIDE SEQUENCE [LARGE SCALE GENOMIC DNA]</scope>
    <source>
        <strain evidence="1 2">ATCC 24622</strain>
    </source>
</reference>
<sequence>MARRARARPGVIYIHIMDALLAGLVHRTAALFSWGIAWAASKENLFFSRLPTAVHSKTRQVGRFRSFARHGKRLVSYPPAQEDADLQVLSFIVRYCPAEGARLSKWGYPSSRQSGGGKT</sequence>
<gene>
    <name evidence="1" type="ORF">VTK73DRAFT_2164</name>
</gene>
<accession>A0ABR3X5T0</accession>
<name>A0ABR3X5T0_9PEZI</name>
<dbReference type="EMBL" id="JAZHXJ010000159">
    <property type="protein sequence ID" value="KAL1871296.1"/>
    <property type="molecule type" value="Genomic_DNA"/>
</dbReference>
<keyword evidence="2" id="KW-1185">Reference proteome</keyword>
<comment type="caution">
    <text evidence="1">The sequence shown here is derived from an EMBL/GenBank/DDBJ whole genome shotgun (WGS) entry which is preliminary data.</text>
</comment>
<proteinExistence type="predicted"/>
<organism evidence="1 2">
    <name type="scientific">Phialemonium thermophilum</name>
    <dbReference type="NCBI Taxonomy" id="223376"/>
    <lineage>
        <taxon>Eukaryota</taxon>
        <taxon>Fungi</taxon>
        <taxon>Dikarya</taxon>
        <taxon>Ascomycota</taxon>
        <taxon>Pezizomycotina</taxon>
        <taxon>Sordariomycetes</taxon>
        <taxon>Sordariomycetidae</taxon>
        <taxon>Cephalothecales</taxon>
        <taxon>Cephalothecaceae</taxon>
        <taxon>Phialemonium</taxon>
    </lineage>
</organism>
<protein>
    <submittedName>
        <fullName evidence="1">Uncharacterized protein</fullName>
    </submittedName>
</protein>
<dbReference type="Proteomes" id="UP001586593">
    <property type="component" value="Unassembled WGS sequence"/>
</dbReference>